<reference evidence="1 2" key="1">
    <citation type="journal article" date="2014" name="Genome Biol. Evol.">
        <title>The genome of the myxosporean Thelohanellus kitauei shows adaptations to nutrient acquisition within its fish host.</title>
        <authorList>
            <person name="Yang Y."/>
            <person name="Xiong J."/>
            <person name="Zhou Z."/>
            <person name="Huo F."/>
            <person name="Miao W."/>
            <person name="Ran C."/>
            <person name="Liu Y."/>
            <person name="Zhang J."/>
            <person name="Feng J."/>
            <person name="Wang M."/>
            <person name="Wang M."/>
            <person name="Wang L."/>
            <person name="Yao B."/>
        </authorList>
    </citation>
    <scope>NUCLEOTIDE SEQUENCE [LARGE SCALE GENOMIC DNA]</scope>
    <source>
        <strain evidence="1">Wuqing</strain>
    </source>
</reference>
<organism evidence="1 2">
    <name type="scientific">Thelohanellus kitauei</name>
    <name type="common">Myxosporean</name>
    <dbReference type="NCBI Taxonomy" id="669202"/>
    <lineage>
        <taxon>Eukaryota</taxon>
        <taxon>Metazoa</taxon>
        <taxon>Cnidaria</taxon>
        <taxon>Myxozoa</taxon>
        <taxon>Myxosporea</taxon>
        <taxon>Bivalvulida</taxon>
        <taxon>Platysporina</taxon>
        <taxon>Myxobolidae</taxon>
        <taxon>Thelohanellus</taxon>
    </lineage>
</organism>
<name>A0A0C2N9U7_THEKT</name>
<dbReference type="Proteomes" id="UP000031668">
    <property type="component" value="Unassembled WGS sequence"/>
</dbReference>
<gene>
    <name evidence="1" type="ORF">RF11_03605</name>
</gene>
<keyword evidence="2" id="KW-1185">Reference proteome</keyword>
<dbReference type="PANTHER" id="PTHR37984:SF5">
    <property type="entry name" value="PROTEIN NYNRIN-LIKE"/>
    <property type="match status" value="1"/>
</dbReference>
<protein>
    <recommendedName>
        <fullName evidence="3">Retrotransposon gag domain-containing protein</fullName>
    </recommendedName>
</protein>
<dbReference type="PANTHER" id="PTHR37984">
    <property type="entry name" value="PROTEIN CBG26694"/>
    <property type="match status" value="1"/>
</dbReference>
<evidence type="ECO:0008006" key="3">
    <source>
        <dbReference type="Google" id="ProtNLM"/>
    </source>
</evidence>
<dbReference type="InterPro" id="IPR050951">
    <property type="entry name" value="Retrovirus_Pol_polyprotein"/>
</dbReference>
<dbReference type="EMBL" id="JWZT01000994">
    <property type="protein sequence ID" value="KII73110.1"/>
    <property type="molecule type" value="Genomic_DNA"/>
</dbReference>
<sequence>MKKDSGEDLQLAVGTGVLSGLLMFTGRDFDSWHKRFELVCQGQKLTDDEKKWALLLALEPHVWKEVISLKWDELTFKKVVERLKIRFRQTRDPSSEMMKLLNIRMEHEVTHQEFASKIYQLALQSFEKDIDERMLVGMFINGLVDPHLQQHLQRENPGDIWDAATIADRWETNINSTTKISPFELVYHRSPYLPIDLIFGLNDAARCNLYRKKLLQKINYVAKNSKAARERQKQYYDRNSNKIDLNVGDKVYVKFPKIQLNGISRKFAARWKGPYTIMEYQAPLVKLHMERVDCWIHQNRCKLVVSRCEGRRKDRRTSIYHDKRSDSPQYREIYIDIPLETTHNEPYKTRYGRIVRPPSKFGNVVDDSPSGGGV</sequence>
<proteinExistence type="predicted"/>
<evidence type="ECO:0000313" key="1">
    <source>
        <dbReference type="EMBL" id="KII73110.1"/>
    </source>
</evidence>
<accession>A0A0C2N9U7</accession>
<dbReference type="AlphaFoldDB" id="A0A0C2N9U7"/>
<comment type="caution">
    <text evidence="1">The sequence shown here is derived from an EMBL/GenBank/DDBJ whole genome shotgun (WGS) entry which is preliminary data.</text>
</comment>
<dbReference type="Gene3D" id="2.30.30.850">
    <property type="match status" value="1"/>
</dbReference>
<evidence type="ECO:0000313" key="2">
    <source>
        <dbReference type="Proteomes" id="UP000031668"/>
    </source>
</evidence>